<organism evidence="1 2">
    <name type="scientific">Arthrobacter caoxuetaonis</name>
    <dbReference type="NCBI Taxonomy" id="2886935"/>
    <lineage>
        <taxon>Bacteria</taxon>
        <taxon>Bacillati</taxon>
        <taxon>Actinomycetota</taxon>
        <taxon>Actinomycetes</taxon>
        <taxon>Micrococcales</taxon>
        <taxon>Micrococcaceae</taxon>
        <taxon>Arthrobacter</taxon>
    </lineage>
</organism>
<name>A0A9X1SAC6_9MICC</name>
<keyword evidence="2" id="KW-1185">Reference proteome</keyword>
<protein>
    <submittedName>
        <fullName evidence="1">DUF2797 domain-containing protein</fullName>
    </submittedName>
</protein>
<dbReference type="AlphaFoldDB" id="A0A9X1SAC6"/>
<reference evidence="1" key="1">
    <citation type="submission" date="2021-10" db="EMBL/GenBank/DDBJ databases">
        <title>Novel species in genus Arthrobacter.</title>
        <authorList>
            <person name="Liu Y."/>
        </authorList>
    </citation>
    <scope>NUCLEOTIDE SEQUENCE</scope>
    <source>
        <strain evidence="1">Zg-Y453</strain>
    </source>
</reference>
<sequence length="303" mass="32418">MINSSFLCGGTGWDRDGAFLRLSDPAGQPAALRLGHGAELRFRIRSEAPRYCLGYELVHEEGRKPRACPDQAAAERGYQCRRCFFADEGRLVHNSHRGGDLPAGLRSFLARPQWLYIATFADGTTKVGTAADQRKTLRLTEQGALAAQYVARAANGLQVRILEDAVSSGLGLPQAVRSGHKCASLAAALPDTVLESINAGHADDARTLLLDREQQGFDVVKEAWTRPEAFDVVLQNPGAGLYPLPLGAGEHGLVLRGMLGSTALAATDDVGLSFLADLTALKGQRLELGAYSSALPALQEPLF</sequence>
<proteinExistence type="predicted"/>
<dbReference type="Proteomes" id="UP001139158">
    <property type="component" value="Unassembled WGS sequence"/>
</dbReference>
<dbReference type="RefSeq" id="WP_227894226.1">
    <property type="nucleotide sequence ID" value="NZ_CP099466.1"/>
</dbReference>
<comment type="caution">
    <text evidence="1">The sequence shown here is derived from an EMBL/GenBank/DDBJ whole genome shotgun (WGS) entry which is preliminary data.</text>
</comment>
<dbReference type="EMBL" id="JAJFZV010000001">
    <property type="protein sequence ID" value="MCC3296500.1"/>
    <property type="molecule type" value="Genomic_DNA"/>
</dbReference>
<evidence type="ECO:0000313" key="2">
    <source>
        <dbReference type="Proteomes" id="UP001139158"/>
    </source>
</evidence>
<gene>
    <name evidence="1" type="ORF">LJ757_01610</name>
</gene>
<evidence type="ECO:0000313" key="1">
    <source>
        <dbReference type="EMBL" id="MCC3296500.1"/>
    </source>
</evidence>
<accession>A0A9X1SAC6</accession>